<dbReference type="Proteomes" id="UP001172687">
    <property type="component" value="Unassembled WGS sequence"/>
</dbReference>
<protein>
    <submittedName>
        <fullName evidence="1">Uncharacterized protein</fullName>
    </submittedName>
</protein>
<dbReference type="RefSeq" id="WP_011777449.1">
    <property type="nucleotide sequence ID" value="NZ_CP070380.1"/>
</dbReference>
<sequence>MSRVVERGLARCPRCVAVADYVFIESERHGTRYEVRCRKCGECYAEDSRPGAPLTATAEESLIQWPPDCEPVPPRDWREEVRSKLSVAGQRGRAEVDIMGRRAHQAMEYARMWVSERRSARTVDQTGG</sequence>
<name>A0ABT8H889_MYCAO</name>
<reference evidence="1" key="1">
    <citation type="submission" date="2023-07" db="EMBL/GenBank/DDBJ databases">
        <title>Degradation of tert-butanol by M. austroafricanum TBA100.</title>
        <authorList>
            <person name="Helbich S."/>
            <person name="Vainshtein Y."/>
        </authorList>
    </citation>
    <scope>NUCLEOTIDE SEQUENCE</scope>
    <source>
        <strain evidence="1">TBA100</strain>
    </source>
</reference>
<dbReference type="EMBL" id="JAUHTC010000007">
    <property type="protein sequence ID" value="MDN4516482.1"/>
    <property type="molecule type" value="Genomic_DNA"/>
</dbReference>
<proteinExistence type="predicted"/>
<accession>A0ABT8H889</accession>
<organism evidence="1 2">
    <name type="scientific">Mycolicibacterium austroafricanum</name>
    <name type="common">Mycobacterium austroafricanum</name>
    <dbReference type="NCBI Taxonomy" id="39687"/>
    <lineage>
        <taxon>Bacteria</taxon>
        <taxon>Bacillati</taxon>
        <taxon>Actinomycetota</taxon>
        <taxon>Actinomycetes</taxon>
        <taxon>Mycobacteriales</taxon>
        <taxon>Mycobacteriaceae</taxon>
        <taxon>Mycolicibacterium</taxon>
    </lineage>
</organism>
<gene>
    <name evidence="1" type="ORF">QYF68_01405</name>
</gene>
<keyword evidence="2" id="KW-1185">Reference proteome</keyword>
<evidence type="ECO:0000313" key="2">
    <source>
        <dbReference type="Proteomes" id="UP001172687"/>
    </source>
</evidence>
<evidence type="ECO:0000313" key="1">
    <source>
        <dbReference type="EMBL" id="MDN4516482.1"/>
    </source>
</evidence>
<comment type="caution">
    <text evidence="1">The sequence shown here is derived from an EMBL/GenBank/DDBJ whole genome shotgun (WGS) entry which is preliminary data.</text>
</comment>